<dbReference type="Proteomes" id="UP000187283">
    <property type="component" value="Unassembled WGS sequence"/>
</dbReference>
<feature type="transmembrane region" description="Helical" evidence="7">
    <location>
        <begin position="16"/>
        <end position="38"/>
    </location>
</feature>
<feature type="region of interest" description="Disordered" evidence="8">
    <location>
        <begin position="166"/>
        <end position="251"/>
    </location>
</feature>
<comment type="caution">
    <text evidence="7">Lacks conserved residue(s) required for the propagation of feature annotation.</text>
</comment>
<evidence type="ECO:0000256" key="7">
    <source>
        <dbReference type="RuleBase" id="RU363059"/>
    </source>
</evidence>
<sequence>MREVEEGSFRNRTADFFWFLLISVAFLLVISHIVYMPFLGPALNYTITYFWSRQNPYVVMSFLGVFSFSAPYLPWVMMGISTLINNKVPTNDLIGIVLGHILWFFEEEWPRRPESNGIKLLKAPEILTNLFNNGFRQFNINNINVEQMPILNNINNALNYPRVQNQAHAPQTTRNIPNPEEVSKATPNADNNKNSTPDKPSSSNDIPQKIKPETSLGNNPQDSLIEKLDHPTAIDSSKLNSEGLRYRGVQN</sequence>
<proteinExistence type="inferred from homology"/>
<evidence type="ECO:0000256" key="6">
    <source>
        <dbReference type="ARBA" id="ARBA00023136"/>
    </source>
</evidence>
<dbReference type="EMBL" id="LSSN01005989">
    <property type="protein sequence ID" value="OMJ07709.1"/>
    <property type="molecule type" value="Genomic_DNA"/>
</dbReference>
<feature type="compositionally biased region" description="Polar residues" evidence="8">
    <location>
        <begin position="166"/>
        <end position="176"/>
    </location>
</feature>
<dbReference type="STRING" id="133412.A0A1R1WZA7"/>
<keyword evidence="3 7" id="KW-0812">Transmembrane</keyword>
<dbReference type="OrthoDB" id="1716531at2759"/>
<feature type="compositionally biased region" description="Polar residues" evidence="8">
    <location>
        <begin position="185"/>
        <end position="206"/>
    </location>
</feature>
<evidence type="ECO:0000256" key="2">
    <source>
        <dbReference type="ARBA" id="ARBA00008917"/>
    </source>
</evidence>
<keyword evidence="10" id="KW-1185">Reference proteome</keyword>
<dbReference type="InterPro" id="IPR007599">
    <property type="entry name" value="DER1"/>
</dbReference>
<comment type="subcellular location">
    <subcellularLocation>
        <location evidence="1 7">Endoplasmic reticulum membrane</location>
        <topology evidence="1 7">Multi-pass membrane protein</topology>
    </subcellularLocation>
</comment>
<evidence type="ECO:0000256" key="1">
    <source>
        <dbReference type="ARBA" id="ARBA00004477"/>
    </source>
</evidence>
<keyword evidence="6 7" id="KW-0472">Membrane</keyword>
<comment type="caution">
    <text evidence="9">The sequence shown here is derived from an EMBL/GenBank/DDBJ whole genome shotgun (WGS) entry which is preliminary data.</text>
</comment>
<dbReference type="GO" id="GO:0005789">
    <property type="term" value="C:endoplasmic reticulum membrane"/>
    <property type="evidence" value="ECO:0007669"/>
    <property type="project" value="UniProtKB-SubCell"/>
</dbReference>
<accession>A0A1R1WZA7</accession>
<reference evidence="9 10" key="1">
    <citation type="submission" date="2017-01" db="EMBL/GenBank/DDBJ databases">
        <authorList>
            <person name="Mah S.A."/>
            <person name="Swanson W.J."/>
            <person name="Moy G.W."/>
            <person name="Vacquier V.D."/>
        </authorList>
    </citation>
    <scope>NUCLEOTIDE SEQUENCE [LARGE SCALE GENOMIC DNA]</scope>
    <source>
        <strain evidence="9 10">GSMNP</strain>
    </source>
</reference>
<comment type="function">
    <text evidence="7">May be involved in the degradation of misfolded endoplasmic reticulum (ER) luminal proteins.</text>
</comment>
<dbReference type="Pfam" id="PF04511">
    <property type="entry name" value="DER1"/>
    <property type="match status" value="1"/>
</dbReference>
<name>A0A1R1WZA7_9FUNG</name>
<keyword evidence="5 7" id="KW-1133">Transmembrane helix</keyword>
<dbReference type="GO" id="GO:0006950">
    <property type="term" value="P:response to stress"/>
    <property type="evidence" value="ECO:0007669"/>
    <property type="project" value="UniProtKB-ARBA"/>
</dbReference>
<gene>
    <name evidence="9" type="ORF">AYI70_g12015</name>
</gene>
<dbReference type="PANTHER" id="PTHR11009">
    <property type="entry name" value="DER1-LIKE PROTEIN, DERLIN"/>
    <property type="match status" value="1"/>
</dbReference>
<keyword evidence="4 7" id="KW-0256">Endoplasmic reticulum</keyword>
<protein>
    <recommendedName>
        <fullName evidence="7">Derlin</fullName>
    </recommendedName>
</protein>
<comment type="similarity">
    <text evidence="2 7">Belongs to the derlin family.</text>
</comment>
<evidence type="ECO:0000313" key="9">
    <source>
        <dbReference type="EMBL" id="OMJ07709.1"/>
    </source>
</evidence>
<evidence type="ECO:0000256" key="5">
    <source>
        <dbReference type="ARBA" id="ARBA00022989"/>
    </source>
</evidence>
<evidence type="ECO:0000256" key="3">
    <source>
        <dbReference type="ARBA" id="ARBA00022692"/>
    </source>
</evidence>
<organism evidence="9 10">
    <name type="scientific">Smittium culicis</name>
    <dbReference type="NCBI Taxonomy" id="133412"/>
    <lineage>
        <taxon>Eukaryota</taxon>
        <taxon>Fungi</taxon>
        <taxon>Fungi incertae sedis</taxon>
        <taxon>Zoopagomycota</taxon>
        <taxon>Kickxellomycotina</taxon>
        <taxon>Harpellomycetes</taxon>
        <taxon>Harpellales</taxon>
        <taxon>Legeriomycetaceae</taxon>
        <taxon>Smittium</taxon>
    </lineage>
</organism>
<evidence type="ECO:0000313" key="10">
    <source>
        <dbReference type="Proteomes" id="UP000187283"/>
    </source>
</evidence>
<feature type="transmembrane region" description="Helical" evidence="7">
    <location>
        <begin position="58"/>
        <end position="77"/>
    </location>
</feature>
<evidence type="ECO:0000256" key="8">
    <source>
        <dbReference type="SAM" id="MobiDB-lite"/>
    </source>
</evidence>
<evidence type="ECO:0000256" key="4">
    <source>
        <dbReference type="ARBA" id="ARBA00022824"/>
    </source>
</evidence>
<dbReference type="AlphaFoldDB" id="A0A1R1WZA7"/>